<reference evidence="2" key="1">
    <citation type="submission" date="2022-10" db="EMBL/GenBank/DDBJ databases">
        <title>Genome assembly of Pristionchus species.</title>
        <authorList>
            <person name="Yoshida K."/>
            <person name="Sommer R.J."/>
        </authorList>
    </citation>
    <scope>NUCLEOTIDE SEQUENCE [LARGE SCALE GENOMIC DNA]</scope>
    <source>
        <strain evidence="2">RS5460</strain>
    </source>
</reference>
<feature type="non-terminal residue" evidence="1">
    <location>
        <position position="125"/>
    </location>
</feature>
<keyword evidence="2" id="KW-1185">Reference proteome</keyword>
<sequence length="125" mass="14124">LLECIQSLLLNVCLESLPQFIQSSFHSLAQHVHTTQYLVSVFLQKRAELILEEFQLLRDKNLQALACERLQGGSVEVRLASILLLVQSTFHLEWRECHGVALQEGGGLVHVESLRGSNELLLEHL</sequence>
<accession>A0AAN5C984</accession>
<dbReference type="Proteomes" id="UP001328107">
    <property type="component" value="Unassembled WGS sequence"/>
</dbReference>
<dbReference type="EMBL" id="BTRK01000003">
    <property type="protein sequence ID" value="GMR42513.1"/>
    <property type="molecule type" value="Genomic_DNA"/>
</dbReference>
<evidence type="ECO:0000313" key="2">
    <source>
        <dbReference type="Proteomes" id="UP001328107"/>
    </source>
</evidence>
<proteinExistence type="predicted"/>
<protein>
    <submittedName>
        <fullName evidence="1">Uncharacterized protein</fullName>
    </submittedName>
</protein>
<organism evidence="1 2">
    <name type="scientific">Pristionchus mayeri</name>
    <dbReference type="NCBI Taxonomy" id="1317129"/>
    <lineage>
        <taxon>Eukaryota</taxon>
        <taxon>Metazoa</taxon>
        <taxon>Ecdysozoa</taxon>
        <taxon>Nematoda</taxon>
        <taxon>Chromadorea</taxon>
        <taxon>Rhabditida</taxon>
        <taxon>Rhabditina</taxon>
        <taxon>Diplogasteromorpha</taxon>
        <taxon>Diplogasteroidea</taxon>
        <taxon>Neodiplogasteridae</taxon>
        <taxon>Pristionchus</taxon>
    </lineage>
</organism>
<name>A0AAN5C984_9BILA</name>
<feature type="non-terminal residue" evidence="1">
    <location>
        <position position="1"/>
    </location>
</feature>
<dbReference type="AlphaFoldDB" id="A0AAN5C984"/>
<comment type="caution">
    <text evidence="1">The sequence shown here is derived from an EMBL/GenBank/DDBJ whole genome shotgun (WGS) entry which is preliminary data.</text>
</comment>
<gene>
    <name evidence="1" type="ORF">PMAYCL1PPCAC_12708</name>
</gene>
<evidence type="ECO:0000313" key="1">
    <source>
        <dbReference type="EMBL" id="GMR42513.1"/>
    </source>
</evidence>